<dbReference type="AlphaFoldDB" id="A0A9W4JR36"/>
<dbReference type="SUPFAM" id="SSF53448">
    <property type="entry name" value="Nucleotide-diphospho-sugar transferases"/>
    <property type="match status" value="1"/>
</dbReference>
<dbReference type="InterPro" id="IPR029044">
    <property type="entry name" value="Nucleotide-diphossugar_trans"/>
</dbReference>
<evidence type="ECO:0000313" key="2">
    <source>
        <dbReference type="EMBL" id="CAG8405869.1"/>
    </source>
</evidence>
<evidence type="ECO:0008006" key="4">
    <source>
        <dbReference type="Google" id="ProtNLM"/>
    </source>
</evidence>
<gene>
    <name evidence="2" type="ORF">PSALAMII_LOCUS8636</name>
</gene>
<dbReference type="EMBL" id="CAJVPA010000212">
    <property type="protein sequence ID" value="CAG8405869.1"/>
    <property type="molecule type" value="Genomic_DNA"/>
</dbReference>
<sequence length="319" mass="35478">MKSQRSPSLAKLAIAAITTLTILLFLLYFHPARTAALPHRAAPTQSSEIELGEISTAIKSIPEKIWYKVGPKGLSSQSQEWMDDCLHKNPEYRSEIMTDHSGDLYVKEKFPHRPDIVETYLALSVPILKADLLRYLLLFAEGGIWYDLDVSCGDVPIRQWIPEEFKANTNLVVGLEFDEGWGENIVRQFNSWTIMAAPHSPHIMMVIEDILDAIRQKSEGNGIAVTELSLDMVGDVVDFTGPRRLTRGILKSLSLVLDETVGMNNVSHLLDPVLISDVLVLPGYSFAASANRYVNQTGPALVTHHYAGSWKNDNGGETH</sequence>
<reference evidence="2" key="1">
    <citation type="submission" date="2021-07" db="EMBL/GenBank/DDBJ databases">
        <authorList>
            <person name="Branca A.L. A."/>
        </authorList>
    </citation>
    <scope>NUCLEOTIDE SEQUENCE</scope>
</reference>
<accession>A0A9W4JR36</accession>
<dbReference type="GO" id="GO:0000009">
    <property type="term" value="F:alpha-1,6-mannosyltransferase activity"/>
    <property type="evidence" value="ECO:0007669"/>
    <property type="project" value="InterPro"/>
</dbReference>
<dbReference type="GO" id="GO:0000136">
    <property type="term" value="C:mannan polymerase complex"/>
    <property type="evidence" value="ECO:0007669"/>
    <property type="project" value="TreeGrafter"/>
</dbReference>
<dbReference type="Proteomes" id="UP001152646">
    <property type="component" value="Unassembled WGS sequence"/>
</dbReference>
<dbReference type="InterPro" id="IPR039367">
    <property type="entry name" value="Och1-like"/>
</dbReference>
<name>A0A9W4JR36_9EURO</name>
<organism evidence="2 3">
    <name type="scientific">Penicillium salamii</name>
    <dbReference type="NCBI Taxonomy" id="1612424"/>
    <lineage>
        <taxon>Eukaryota</taxon>
        <taxon>Fungi</taxon>
        <taxon>Dikarya</taxon>
        <taxon>Ascomycota</taxon>
        <taxon>Pezizomycotina</taxon>
        <taxon>Eurotiomycetes</taxon>
        <taxon>Eurotiomycetidae</taxon>
        <taxon>Eurotiales</taxon>
        <taxon>Aspergillaceae</taxon>
        <taxon>Penicillium</taxon>
    </lineage>
</organism>
<evidence type="ECO:0000256" key="1">
    <source>
        <dbReference type="ARBA" id="ARBA00009003"/>
    </source>
</evidence>
<dbReference type="InterPro" id="IPR007577">
    <property type="entry name" value="GlycoTrfase_DXD_sugar-bd_CS"/>
</dbReference>
<dbReference type="GO" id="GO:0006487">
    <property type="term" value="P:protein N-linked glycosylation"/>
    <property type="evidence" value="ECO:0007669"/>
    <property type="project" value="TreeGrafter"/>
</dbReference>
<comment type="caution">
    <text evidence="2">The sequence shown here is derived from an EMBL/GenBank/DDBJ whole genome shotgun (WGS) entry which is preliminary data.</text>
</comment>
<dbReference type="OrthoDB" id="409543at2759"/>
<dbReference type="Gene3D" id="3.90.550.20">
    <property type="match status" value="1"/>
</dbReference>
<dbReference type="Pfam" id="PF04488">
    <property type="entry name" value="Gly_transf_sug"/>
    <property type="match status" value="1"/>
</dbReference>
<protein>
    <recommendedName>
        <fullName evidence="4">Initiation-specific alpha-1,6-mannosyltransferase</fullName>
    </recommendedName>
</protein>
<dbReference type="PANTHER" id="PTHR31834">
    <property type="entry name" value="INITIATION-SPECIFIC ALPHA-1,6-MANNOSYLTRANSFERASE"/>
    <property type="match status" value="1"/>
</dbReference>
<dbReference type="PANTHER" id="PTHR31834:SF8">
    <property type="entry name" value="TRANSFERASE, PUTATIVE (AFU_ORTHOLOGUE AFUA_6G14040)-RELATED"/>
    <property type="match status" value="1"/>
</dbReference>
<proteinExistence type="inferred from homology"/>
<evidence type="ECO:0000313" key="3">
    <source>
        <dbReference type="Proteomes" id="UP001152646"/>
    </source>
</evidence>
<comment type="similarity">
    <text evidence="1">Belongs to the glycosyltransferase 32 family.</text>
</comment>